<name>A0A699H4B1_TANCI</name>
<organism evidence="2">
    <name type="scientific">Tanacetum cinerariifolium</name>
    <name type="common">Dalmatian daisy</name>
    <name type="synonym">Chrysanthemum cinerariifolium</name>
    <dbReference type="NCBI Taxonomy" id="118510"/>
    <lineage>
        <taxon>Eukaryota</taxon>
        <taxon>Viridiplantae</taxon>
        <taxon>Streptophyta</taxon>
        <taxon>Embryophyta</taxon>
        <taxon>Tracheophyta</taxon>
        <taxon>Spermatophyta</taxon>
        <taxon>Magnoliopsida</taxon>
        <taxon>eudicotyledons</taxon>
        <taxon>Gunneridae</taxon>
        <taxon>Pentapetalae</taxon>
        <taxon>asterids</taxon>
        <taxon>campanulids</taxon>
        <taxon>Asterales</taxon>
        <taxon>Asteraceae</taxon>
        <taxon>Asteroideae</taxon>
        <taxon>Anthemideae</taxon>
        <taxon>Anthemidinae</taxon>
        <taxon>Tanacetum</taxon>
    </lineage>
</organism>
<comment type="caution">
    <text evidence="2">The sequence shown here is derived from an EMBL/GenBank/DDBJ whole genome shotgun (WGS) entry which is preliminary data.</text>
</comment>
<dbReference type="EMBL" id="BKCJ010068866">
    <property type="protein sequence ID" value="GEW67808.1"/>
    <property type="molecule type" value="Genomic_DNA"/>
</dbReference>
<evidence type="ECO:0000256" key="1">
    <source>
        <dbReference type="SAM" id="MobiDB-lite"/>
    </source>
</evidence>
<sequence>DDRISLNDGVESNGEWDTHEYHDTADSGKKKEAIEFTFYQMETEDISEKYDASCFVNGLEAYDGEINLGHDKNLISNEYAVKLHLEHEVKNGDKVFKNELIVALRGDISLVTFIINPEEDDIKQRVVLGRSFLRLTKGIADFKNKIITIYPDLDLFNDVDSVKANDSEDNWDVILEGIDFGDIPEIDGLKLPPYGLLNIMGCVEEIKEMLEIKVYEIGGKQEIFTSKAYRRLLGLYQADEVNDEGFEVYFQGGLRSNENFNARDYWLSISSEEELHLSRSLGLNIRRPILRVLQKMITYGVCQRTTGKGVESQRDSMIFCGQFITRIAKRMGLLTDEVLNSLSALVYCRALDAITFRELIGPDERLIAEDPSPKVLRVAMPRVQGVYAPPGYDEEQ</sequence>
<feature type="region of interest" description="Disordered" evidence="1">
    <location>
        <begin position="1"/>
        <end position="24"/>
    </location>
</feature>
<protein>
    <submittedName>
        <fullName evidence="2">Uncharacterized protein</fullName>
    </submittedName>
</protein>
<gene>
    <name evidence="2" type="ORF">Tci_239784</name>
</gene>
<reference evidence="2" key="1">
    <citation type="journal article" date="2019" name="Sci. Rep.">
        <title>Draft genome of Tanacetum cinerariifolium, the natural source of mosquito coil.</title>
        <authorList>
            <person name="Yamashiro T."/>
            <person name="Shiraishi A."/>
            <person name="Satake H."/>
            <person name="Nakayama K."/>
        </authorList>
    </citation>
    <scope>NUCLEOTIDE SEQUENCE</scope>
</reference>
<accession>A0A699H4B1</accession>
<proteinExistence type="predicted"/>
<feature type="non-terminal residue" evidence="2">
    <location>
        <position position="1"/>
    </location>
</feature>
<evidence type="ECO:0000313" key="2">
    <source>
        <dbReference type="EMBL" id="GEW67808.1"/>
    </source>
</evidence>
<dbReference type="AlphaFoldDB" id="A0A699H4B1"/>